<dbReference type="EMBL" id="CP036150">
    <property type="protein sequence ID" value="QEN07050.1"/>
    <property type="molecule type" value="Genomic_DNA"/>
</dbReference>
<feature type="transmembrane region" description="Helical" evidence="1">
    <location>
        <begin position="334"/>
        <end position="354"/>
    </location>
</feature>
<keyword evidence="1" id="KW-0472">Membrane</keyword>
<dbReference type="Proteomes" id="UP000324209">
    <property type="component" value="Chromosome"/>
</dbReference>
<feature type="transmembrane region" description="Helical" evidence="1">
    <location>
        <begin position="131"/>
        <end position="150"/>
    </location>
</feature>
<accession>A0A5C1QJ24</accession>
<feature type="transmembrane region" description="Helical" evidence="1">
    <location>
        <begin position="272"/>
        <end position="292"/>
    </location>
</feature>
<evidence type="ECO:0000313" key="3">
    <source>
        <dbReference type="Proteomes" id="UP000324209"/>
    </source>
</evidence>
<feature type="transmembrane region" description="Helical" evidence="1">
    <location>
        <begin position="230"/>
        <end position="252"/>
    </location>
</feature>
<sequence length="470" mass="53637">MAGIGFELRKVASLGNARGVFQASLSGIMIVAGPWLISILTILLFQQPVMGIPLEFRELFVASTVYTYSLSLILNGGFHYIFTRILSDYLYRNEPGKAFAYTLNYMVKSNLFLIPLAFFLSVLFLSGVSKLHQAGFILLFVVINHIWILMLTASAMKRFNQLLFGFILGMSGSLLLMKAAMELIGSEALLLAYALGQVILFTIVFIYLKQDMGWEKVTVKGEFYRYMKRYKYLFATGFLYYGALWIDKMIYWFAKGDVIGNSIMRLYPSYDIIVYLTNLMMIPGLVFFVIYSETEFYMTLKKFLNSLSRKPYHEIQAFRSVLVSTNKHILREQFGFQAVFTLLFLVISVNHPQLSLQMRIIIPTALGILMLGLFICMINFLFYIEQYKYVLISTALFFSCNSALAWIGKEGNLITPGMSSLLGVFAGTICAGAFLHYSLKNLDRIMFTAITKGQLRDIREHNLEKLKLPR</sequence>
<name>A0A5C1QJ24_9SPIO</name>
<feature type="transmembrane region" description="Helical" evidence="1">
    <location>
        <begin position="103"/>
        <end position="125"/>
    </location>
</feature>
<feature type="transmembrane region" description="Helical" evidence="1">
    <location>
        <begin position="190"/>
        <end position="209"/>
    </location>
</feature>
<feature type="transmembrane region" description="Helical" evidence="1">
    <location>
        <begin position="413"/>
        <end position="437"/>
    </location>
</feature>
<reference evidence="2 3" key="1">
    <citation type="submission" date="2019-02" db="EMBL/GenBank/DDBJ databases">
        <title>Complete Genome Sequence and Methylome Analysis of free living Spirochaetas.</title>
        <authorList>
            <person name="Fomenkov A."/>
            <person name="Dubinina G."/>
            <person name="Leshcheva N."/>
            <person name="Mikheeva N."/>
            <person name="Grabovich M."/>
            <person name="Vincze T."/>
            <person name="Roberts R.J."/>
        </authorList>
    </citation>
    <scope>NUCLEOTIDE SEQUENCE [LARGE SCALE GENOMIC DNA]</scope>
    <source>
        <strain evidence="2 3">K2</strain>
    </source>
</reference>
<keyword evidence="1" id="KW-0812">Transmembrane</keyword>
<keyword evidence="3" id="KW-1185">Reference proteome</keyword>
<evidence type="ECO:0008006" key="4">
    <source>
        <dbReference type="Google" id="ProtNLM"/>
    </source>
</evidence>
<evidence type="ECO:0000256" key="1">
    <source>
        <dbReference type="SAM" id="Phobius"/>
    </source>
</evidence>
<protein>
    <recommendedName>
        <fullName evidence="4">Polysaccharide biosynthesis protein C-terminal domain-containing protein</fullName>
    </recommendedName>
</protein>
<gene>
    <name evidence="2" type="ORF">EXM22_03265</name>
</gene>
<feature type="transmembrane region" description="Helical" evidence="1">
    <location>
        <begin position="65"/>
        <end position="82"/>
    </location>
</feature>
<dbReference type="AlphaFoldDB" id="A0A5C1QJ24"/>
<dbReference type="InterPro" id="IPR031617">
    <property type="entry name" value="PelG"/>
</dbReference>
<dbReference type="KEGG" id="ock:EXM22_03265"/>
<dbReference type="Pfam" id="PF16933">
    <property type="entry name" value="PelG"/>
    <property type="match status" value="1"/>
</dbReference>
<feature type="transmembrane region" description="Helical" evidence="1">
    <location>
        <begin position="162"/>
        <end position="184"/>
    </location>
</feature>
<evidence type="ECO:0000313" key="2">
    <source>
        <dbReference type="EMBL" id="QEN07050.1"/>
    </source>
</evidence>
<organism evidence="2 3">
    <name type="scientific">Oceanispirochaeta crateris</name>
    <dbReference type="NCBI Taxonomy" id="2518645"/>
    <lineage>
        <taxon>Bacteria</taxon>
        <taxon>Pseudomonadati</taxon>
        <taxon>Spirochaetota</taxon>
        <taxon>Spirochaetia</taxon>
        <taxon>Spirochaetales</taxon>
        <taxon>Spirochaetaceae</taxon>
        <taxon>Oceanispirochaeta</taxon>
    </lineage>
</organism>
<dbReference type="OrthoDB" id="37830at2"/>
<keyword evidence="1" id="KW-1133">Transmembrane helix</keyword>
<proteinExistence type="predicted"/>
<feature type="transmembrane region" description="Helical" evidence="1">
    <location>
        <begin position="360"/>
        <end position="382"/>
    </location>
</feature>
<feature type="transmembrane region" description="Helical" evidence="1">
    <location>
        <begin position="20"/>
        <end position="45"/>
    </location>
</feature>
<dbReference type="RefSeq" id="WP_149485132.1">
    <property type="nucleotide sequence ID" value="NZ_CP036150.1"/>
</dbReference>
<feature type="transmembrane region" description="Helical" evidence="1">
    <location>
        <begin position="389"/>
        <end position="407"/>
    </location>
</feature>